<evidence type="ECO:0000256" key="1">
    <source>
        <dbReference type="ARBA" id="ARBA00004651"/>
    </source>
</evidence>
<proteinExistence type="inferred from homology"/>
<feature type="transmembrane region" description="Helical" evidence="9">
    <location>
        <begin position="134"/>
        <end position="159"/>
    </location>
</feature>
<evidence type="ECO:0000256" key="9">
    <source>
        <dbReference type="RuleBase" id="RU363032"/>
    </source>
</evidence>
<reference evidence="11 12" key="1">
    <citation type="journal article" date="2016" name="Antonie Van Leeuwenhoek">
        <title>Dongia soli sp. nov., isolated from soil from Dokdo, Korea.</title>
        <authorList>
            <person name="Kim D.U."/>
            <person name="Lee H."/>
            <person name="Kim H."/>
            <person name="Kim S.G."/>
            <person name="Ka J.O."/>
        </authorList>
    </citation>
    <scope>NUCLEOTIDE SEQUENCE [LARGE SCALE GENOMIC DNA]</scope>
    <source>
        <strain evidence="11 12">D78</strain>
    </source>
</reference>
<dbReference type="EMBL" id="JAXCLW010000001">
    <property type="protein sequence ID" value="MDY0881598.1"/>
    <property type="molecule type" value="Genomic_DNA"/>
</dbReference>
<dbReference type="PROSITE" id="PS50928">
    <property type="entry name" value="ABC_TM1"/>
    <property type="match status" value="1"/>
</dbReference>
<keyword evidence="3" id="KW-1003">Cell membrane</keyword>
<comment type="subcellular location">
    <subcellularLocation>
        <location evidence="1 9">Cell membrane</location>
        <topology evidence="1 9">Multi-pass membrane protein</topology>
    </subcellularLocation>
</comment>
<dbReference type="InterPro" id="IPR000515">
    <property type="entry name" value="MetI-like"/>
</dbReference>
<feature type="transmembrane region" description="Helical" evidence="9">
    <location>
        <begin position="25"/>
        <end position="47"/>
    </location>
</feature>
<dbReference type="Pfam" id="PF00528">
    <property type="entry name" value="BPD_transp_1"/>
    <property type="match status" value="1"/>
</dbReference>
<keyword evidence="4 9" id="KW-0812">Transmembrane</keyword>
<comment type="similarity">
    <text evidence="9">Belongs to the binding-protein-dependent transport system permease family.</text>
</comment>
<evidence type="ECO:0000256" key="2">
    <source>
        <dbReference type="ARBA" id="ARBA00022448"/>
    </source>
</evidence>
<evidence type="ECO:0000256" key="5">
    <source>
        <dbReference type="ARBA" id="ARBA00022856"/>
    </source>
</evidence>
<evidence type="ECO:0000256" key="3">
    <source>
        <dbReference type="ARBA" id="ARBA00022475"/>
    </source>
</evidence>
<keyword evidence="12" id="KW-1185">Reference proteome</keyword>
<keyword evidence="2 9" id="KW-0813">Transport</keyword>
<organism evidence="11 12">
    <name type="scientific">Dongia soli</name>
    <dbReference type="NCBI Taxonomy" id="600628"/>
    <lineage>
        <taxon>Bacteria</taxon>
        <taxon>Pseudomonadati</taxon>
        <taxon>Pseudomonadota</taxon>
        <taxon>Alphaproteobacteria</taxon>
        <taxon>Rhodospirillales</taxon>
        <taxon>Dongiaceae</taxon>
        <taxon>Dongia</taxon>
    </lineage>
</organism>
<feature type="transmembrane region" description="Helical" evidence="9">
    <location>
        <begin position="252"/>
        <end position="275"/>
    </location>
</feature>
<dbReference type="CDD" id="cd06261">
    <property type="entry name" value="TM_PBP2"/>
    <property type="match status" value="1"/>
</dbReference>
<protein>
    <submittedName>
        <fullName evidence="11">ABC transporter permease</fullName>
    </submittedName>
</protein>
<keyword evidence="6" id="KW-0653">Protein transport</keyword>
<dbReference type="PANTHER" id="PTHR43386">
    <property type="entry name" value="OLIGOPEPTIDE TRANSPORT SYSTEM PERMEASE PROTEIN APPC"/>
    <property type="match status" value="1"/>
</dbReference>
<sequence length="291" mass="31961">MAVEQSQSARPRLSMRIPEFFKDPVTVFACCIVFAFFFLGFFGEYLAPYKITMLDMAHRFASPSAAHWFGTDNLGRDTFSRVLAGTRVALTVSILAIGASVSCGIVLGLLAGYGPRWLDNLLMLLLDSIYSFPYIMLALAAITLFGSSQFIVVLVVAITTMPTYARLIRTSTLSVRNHEYILAARSMNIGHLQIVLRHILPNVIGPVFILVSMDIPVVITVEAALSFLGLGVPPPAPSWGRMLNDGYTLIRQTPWLVIAGGIPLMLTTLGFTLLGEKLRDVLDPKLQVRRA</sequence>
<gene>
    <name evidence="11" type="ORF">SMD27_01960</name>
</gene>
<evidence type="ECO:0000256" key="7">
    <source>
        <dbReference type="ARBA" id="ARBA00022989"/>
    </source>
</evidence>
<dbReference type="InterPro" id="IPR050366">
    <property type="entry name" value="BP-dependent_transpt_permease"/>
</dbReference>
<evidence type="ECO:0000256" key="6">
    <source>
        <dbReference type="ARBA" id="ARBA00022927"/>
    </source>
</evidence>
<feature type="transmembrane region" description="Helical" evidence="9">
    <location>
        <begin position="207"/>
        <end position="232"/>
    </location>
</feature>
<evidence type="ECO:0000259" key="10">
    <source>
        <dbReference type="PROSITE" id="PS50928"/>
    </source>
</evidence>
<accession>A0ABU5E7R4</accession>
<keyword evidence="7 9" id="KW-1133">Transmembrane helix</keyword>
<dbReference type="InterPro" id="IPR035906">
    <property type="entry name" value="MetI-like_sf"/>
</dbReference>
<dbReference type="RefSeq" id="WP_320506657.1">
    <property type="nucleotide sequence ID" value="NZ_JAXCLW010000001.1"/>
</dbReference>
<feature type="domain" description="ABC transmembrane type-1" evidence="10">
    <location>
        <begin position="86"/>
        <end position="275"/>
    </location>
</feature>
<evidence type="ECO:0000313" key="11">
    <source>
        <dbReference type="EMBL" id="MDY0881598.1"/>
    </source>
</evidence>
<keyword evidence="8 9" id="KW-0472">Membrane</keyword>
<evidence type="ECO:0000256" key="8">
    <source>
        <dbReference type="ARBA" id="ARBA00023136"/>
    </source>
</evidence>
<dbReference type="Gene3D" id="1.10.3720.10">
    <property type="entry name" value="MetI-like"/>
    <property type="match status" value="1"/>
</dbReference>
<feature type="transmembrane region" description="Helical" evidence="9">
    <location>
        <begin position="88"/>
        <end position="114"/>
    </location>
</feature>
<evidence type="ECO:0000313" key="12">
    <source>
        <dbReference type="Proteomes" id="UP001279642"/>
    </source>
</evidence>
<keyword evidence="5" id="KW-0571">Peptide transport</keyword>
<evidence type="ECO:0000256" key="4">
    <source>
        <dbReference type="ARBA" id="ARBA00022692"/>
    </source>
</evidence>
<name>A0ABU5E7R4_9PROT</name>
<dbReference type="Proteomes" id="UP001279642">
    <property type="component" value="Unassembled WGS sequence"/>
</dbReference>
<comment type="caution">
    <text evidence="11">The sequence shown here is derived from an EMBL/GenBank/DDBJ whole genome shotgun (WGS) entry which is preliminary data.</text>
</comment>
<dbReference type="PANTHER" id="PTHR43386:SF1">
    <property type="entry name" value="D,D-DIPEPTIDE TRANSPORT SYSTEM PERMEASE PROTEIN DDPC-RELATED"/>
    <property type="match status" value="1"/>
</dbReference>
<dbReference type="SUPFAM" id="SSF161098">
    <property type="entry name" value="MetI-like"/>
    <property type="match status" value="1"/>
</dbReference>